<dbReference type="CDD" id="cd00340">
    <property type="entry name" value="GSH_Peroxidase"/>
    <property type="match status" value="1"/>
</dbReference>
<keyword evidence="3 4" id="KW-0560">Oxidoreductase</keyword>
<dbReference type="Pfam" id="PF00255">
    <property type="entry name" value="GSHPx"/>
    <property type="match status" value="1"/>
</dbReference>
<dbReference type="PIRSF" id="PIRSF000303">
    <property type="entry name" value="Glutathion_perox"/>
    <property type="match status" value="1"/>
</dbReference>
<dbReference type="PROSITE" id="PS51355">
    <property type="entry name" value="GLUTATHIONE_PEROXID_3"/>
    <property type="match status" value="1"/>
</dbReference>
<dbReference type="Proteomes" id="UP000199008">
    <property type="component" value="Unassembled WGS sequence"/>
</dbReference>
<dbReference type="RefSeq" id="WP_176754009.1">
    <property type="nucleotide sequence ID" value="NZ_FNFY01000001.1"/>
</dbReference>
<dbReference type="AlphaFoldDB" id="A0A1G9AFH0"/>
<keyword evidence="6" id="KW-1185">Reference proteome</keyword>
<dbReference type="SUPFAM" id="SSF52833">
    <property type="entry name" value="Thioredoxin-like"/>
    <property type="match status" value="1"/>
</dbReference>
<dbReference type="PANTHER" id="PTHR11592">
    <property type="entry name" value="GLUTATHIONE PEROXIDASE"/>
    <property type="match status" value="1"/>
</dbReference>
<evidence type="ECO:0000313" key="5">
    <source>
        <dbReference type="EMBL" id="SDK25275.1"/>
    </source>
</evidence>
<dbReference type="PRINTS" id="PR01011">
    <property type="entry name" value="GLUTPROXDASE"/>
</dbReference>
<organism evidence="5 6">
    <name type="scientific">Lacicoccus qingdaonensis</name>
    <dbReference type="NCBI Taxonomy" id="576118"/>
    <lineage>
        <taxon>Bacteria</taxon>
        <taxon>Bacillati</taxon>
        <taxon>Bacillota</taxon>
        <taxon>Bacilli</taxon>
        <taxon>Bacillales</taxon>
        <taxon>Salinicoccaceae</taxon>
        <taxon>Lacicoccus</taxon>
    </lineage>
</organism>
<dbReference type="GO" id="GO:0004601">
    <property type="term" value="F:peroxidase activity"/>
    <property type="evidence" value="ECO:0007669"/>
    <property type="project" value="UniProtKB-KW"/>
</dbReference>
<dbReference type="PANTHER" id="PTHR11592:SF78">
    <property type="entry name" value="GLUTATHIONE PEROXIDASE"/>
    <property type="match status" value="1"/>
</dbReference>
<dbReference type="InterPro" id="IPR000889">
    <property type="entry name" value="Glutathione_peroxidase"/>
</dbReference>
<comment type="similarity">
    <text evidence="1 4">Belongs to the glutathione peroxidase family.</text>
</comment>
<gene>
    <name evidence="5" type="ORF">SAMN05216216_101216</name>
</gene>
<accession>A0A1G9AFH0</accession>
<evidence type="ECO:0000256" key="1">
    <source>
        <dbReference type="ARBA" id="ARBA00006926"/>
    </source>
</evidence>
<dbReference type="STRING" id="576118.SAMN05216216_101216"/>
<protein>
    <recommendedName>
        <fullName evidence="4">Glutathione peroxidase</fullName>
    </recommendedName>
</protein>
<evidence type="ECO:0000313" key="6">
    <source>
        <dbReference type="Proteomes" id="UP000199008"/>
    </source>
</evidence>
<keyword evidence="2 4" id="KW-0575">Peroxidase</keyword>
<dbReference type="Gene3D" id="3.40.30.10">
    <property type="entry name" value="Glutaredoxin"/>
    <property type="match status" value="1"/>
</dbReference>
<proteinExistence type="inferred from homology"/>
<dbReference type="InterPro" id="IPR036249">
    <property type="entry name" value="Thioredoxin-like_sf"/>
</dbReference>
<sequence>MKTHFYDLKFNDAHGEEQSMESYKGKVILIINTPVETENNEQLTDADHIYQKYKDQGLAVLGFPSDDFNRKLYIQNPLANNDDKVPYNPTFPLMEEVHVRGHDIHPVFQYLTEGRSALFINKVKWNYTKFIVSREGRVVSRYAPQKSVIQLEDEIQELLNG</sequence>
<reference evidence="6" key="1">
    <citation type="submission" date="2016-10" db="EMBL/GenBank/DDBJ databases">
        <authorList>
            <person name="Varghese N."/>
            <person name="Submissions S."/>
        </authorList>
    </citation>
    <scope>NUCLEOTIDE SEQUENCE [LARGE SCALE GENOMIC DNA]</scope>
    <source>
        <strain evidence="6">CGMCC 1.8895</strain>
    </source>
</reference>
<dbReference type="GO" id="GO:0034599">
    <property type="term" value="P:cellular response to oxidative stress"/>
    <property type="evidence" value="ECO:0007669"/>
    <property type="project" value="TreeGrafter"/>
</dbReference>
<dbReference type="EMBL" id="FNFY01000001">
    <property type="protein sequence ID" value="SDK25275.1"/>
    <property type="molecule type" value="Genomic_DNA"/>
</dbReference>
<evidence type="ECO:0000256" key="2">
    <source>
        <dbReference type="ARBA" id="ARBA00022559"/>
    </source>
</evidence>
<name>A0A1G9AFH0_9BACL</name>
<evidence type="ECO:0000256" key="3">
    <source>
        <dbReference type="ARBA" id="ARBA00023002"/>
    </source>
</evidence>
<evidence type="ECO:0000256" key="4">
    <source>
        <dbReference type="RuleBase" id="RU000499"/>
    </source>
</evidence>